<keyword evidence="2" id="KW-0732">Signal</keyword>
<evidence type="ECO:0000313" key="3">
    <source>
        <dbReference type="EMBL" id="GGR39122.1"/>
    </source>
</evidence>
<reference evidence="4 5" key="2">
    <citation type="submission" date="2017-09" db="EMBL/GenBank/DDBJ databases">
        <authorList>
            <person name="Lee N."/>
            <person name="Cho B.-K."/>
        </authorList>
    </citation>
    <scope>NUCLEOTIDE SEQUENCE [LARGE SCALE GENOMIC DNA]</scope>
    <source>
        <strain evidence="4 5">ATCC 19740</strain>
    </source>
</reference>
<reference evidence="3 6" key="1">
    <citation type="journal article" date="2014" name="Int. J. Syst. Evol. Microbiol.">
        <title>Complete genome sequence of Corynebacterium casei LMG S-19264T (=DSM 44701T), isolated from a smear-ripened cheese.</title>
        <authorList>
            <consortium name="US DOE Joint Genome Institute (JGI-PGF)"/>
            <person name="Walter F."/>
            <person name="Albersmeier A."/>
            <person name="Kalinowski J."/>
            <person name="Ruckert C."/>
        </authorList>
    </citation>
    <scope>NUCLEOTIDE SEQUENCE [LARGE SCALE GENOMIC DNA]</scope>
    <source>
        <strain evidence="3 6">JCM 4205</strain>
    </source>
</reference>
<feature type="signal peptide" evidence="2">
    <location>
        <begin position="1"/>
        <end position="30"/>
    </location>
</feature>
<dbReference type="EMBL" id="BMSJ01000009">
    <property type="protein sequence ID" value="GGR39122.1"/>
    <property type="molecule type" value="Genomic_DNA"/>
</dbReference>
<proteinExistence type="predicted"/>
<feature type="compositionally biased region" description="Low complexity" evidence="1">
    <location>
        <begin position="34"/>
        <end position="43"/>
    </location>
</feature>
<dbReference type="EMBL" id="CP023693">
    <property type="protein sequence ID" value="QEV33128.1"/>
    <property type="molecule type" value="Genomic_DNA"/>
</dbReference>
<sequence>MRAPVPTPTRPRARRAAVAALLCAAVAAGAAACGPSPASPTSSEEAKPAGPFAGLTGSEIADKAFAATAAATSLTVEADTTSEGERTRAHFSFDGTGKCVGTLTTGAAATTEVLKVDKKNVYLRFDETSLNEQAEGESPEVREAMLKTLRGRWVETPASDPDAKDVVSMCDAKELLGDFEKGASGVARGEETTVGGQKALALTEPDGGVTRTVYVATEGTPYVLKIVTKGGDEPGTITFAQYGKPVTAKAPAAKDIADLD</sequence>
<evidence type="ECO:0000256" key="2">
    <source>
        <dbReference type="SAM" id="SignalP"/>
    </source>
</evidence>
<protein>
    <submittedName>
        <fullName evidence="3">Lipoprotein</fullName>
    </submittedName>
</protein>
<dbReference type="GeneID" id="95454868"/>
<dbReference type="AlphaFoldDB" id="A0AAV4KMC4"/>
<dbReference type="InterPro" id="IPR029046">
    <property type="entry name" value="LolA/LolB/LppX"/>
</dbReference>
<dbReference type="Proteomes" id="UP000326029">
    <property type="component" value="Chromosome"/>
</dbReference>
<dbReference type="Gene3D" id="2.50.20.20">
    <property type="match status" value="1"/>
</dbReference>
<dbReference type="Proteomes" id="UP000642014">
    <property type="component" value="Unassembled WGS sequence"/>
</dbReference>
<dbReference type="RefSeq" id="WP_062754919.1">
    <property type="nucleotide sequence ID" value="NZ_BMSJ01000009.1"/>
</dbReference>
<evidence type="ECO:0000313" key="6">
    <source>
        <dbReference type="Proteomes" id="UP000642014"/>
    </source>
</evidence>
<gene>
    <name evidence="4" type="ORF">CP977_13930</name>
    <name evidence="3" type="ORF">GCM10010497_47790</name>
</gene>
<feature type="chain" id="PRO_5043360460" evidence="2">
    <location>
        <begin position="31"/>
        <end position="260"/>
    </location>
</feature>
<feature type="region of interest" description="Disordered" evidence="1">
    <location>
        <begin position="34"/>
        <end position="54"/>
    </location>
</feature>
<evidence type="ECO:0000256" key="1">
    <source>
        <dbReference type="SAM" id="MobiDB-lite"/>
    </source>
</evidence>
<name>A0AAV4KMC4_9ACTN</name>
<evidence type="ECO:0000313" key="5">
    <source>
        <dbReference type="Proteomes" id="UP000326029"/>
    </source>
</evidence>
<accession>A0AAV4KMC4</accession>
<dbReference type="PROSITE" id="PS51257">
    <property type="entry name" value="PROKAR_LIPOPROTEIN"/>
    <property type="match status" value="1"/>
</dbReference>
<organism evidence="3 6">
    <name type="scientific">Streptomyces cinereoruber</name>
    <dbReference type="NCBI Taxonomy" id="67260"/>
    <lineage>
        <taxon>Bacteria</taxon>
        <taxon>Bacillati</taxon>
        <taxon>Actinomycetota</taxon>
        <taxon>Actinomycetes</taxon>
        <taxon>Kitasatosporales</taxon>
        <taxon>Streptomycetaceae</taxon>
        <taxon>Streptomyces</taxon>
    </lineage>
</organism>
<dbReference type="SUPFAM" id="SSF89392">
    <property type="entry name" value="Prokaryotic lipoproteins and lipoprotein localization factors"/>
    <property type="match status" value="1"/>
</dbReference>
<keyword evidence="5" id="KW-1185">Reference proteome</keyword>
<reference evidence="3" key="3">
    <citation type="submission" date="2023-08" db="EMBL/GenBank/DDBJ databases">
        <authorList>
            <person name="Sun Q."/>
            <person name="Ohkuma M."/>
        </authorList>
    </citation>
    <scope>NUCLEOTIDE SEQUENCE</scope>
    <source>
        <strain evidence="3">JCM 4205</strain>
    </source>
</reference>
<evidence type="ECO:0000313" key="4">
    <source>
        <dbReference type="EMBL" id="QEV33128.1"/>
    </source>
</evidence>
<keyword evidence="3" id="KW-0449">Lipoprotein</keyword>